<evidence type="ECO:0000313" key="2">
    <source>
        <dbReference type="Proteomes" id="UP001556367"/>
    </source>
</evidence>
<gene>
    <name evidence="1" type="ORF">HGRIS_011464</name>
</gene>
<name>A0ABR3JV77_9AGAR</name>
<evidence type="ECO:0008006" key="3">
    <source>
        <dbReference type="Google" id="ProtNLM"/>
    </source>
</evidence>
<protein>
    <recommendedName>
        <fullName evidence="3">Fungal N-terminal domain-containing protein</fullName>
    </recommendedName>
</protein>
<sequence length="540" mass="60000">MDPVSLTASALTFIGVVKKFSESLGQVSCNRRKLAELKDDVLSGLHDIQAILPVDSDSTLSPATQARIKADLDHLRAQLEQVHIRCNKLKSLDQRSKGLISGLASNIKKWTRSKPIESDIARLDRLIQASYTRFLVVTSADTRRTAHRTEERAILQIAEQRENLLRLETAFMKMVVDCDSRHQKLAPIWTSTNITEIELNFLARQARRIADAFDTRAFANYIPIEPPSGHHDQQYPFPPSAWDIDFDTIFNRSLAEACHASDLLVTRNISMQHCAKALLFLFFYLLVLGLDEAAAALSECAITVYSALQTGFPCPQYQRCLSYAFFLASRSSHPSERLSYSQTALDLYEDLFVELSDAVDLEYLIFALQSHSSSLMANGMVDESLDIARQHLMLLLEYNATSQDKTPYCQQPVVSWSASGEADVVLSSQRQFSLPSLLAVRLSMSLWNVACSLASLGQYGEARLAGIDAIECLTAFVQADPWSAQSYWLSAAPWRGELATWVSVNRSPSSSVCQLALAEDRDTARIEDAESTPSSAVVTA</sequence>
<dbReference type="Proteomes" id="UP001556367">
    <property type="component" value="Unassembled WGS sequence"/>
</dbReference>
<keyword evidence="2" id="KW-1185">Reference proteome</keyword>
<dbReference type="EMBL" id="JASNQZ010000002">
    <property type="protein sequence ID" value="KAL0959774.1"/>
    <property type="molecule type" value="Genomic_DNA"/>
</dbReference>
<accession>A0ABR3JV77</accession>
<organism evidence="1 2">
    <name type="scientific">Hohenbuehelia grisea</name>
    <dbReference type="NCBI Taxonomy" id="104357"/>
    <lineage>
        <taxon>Eukaryota</taxon>
        <taxon>Fungi</taxon>
        <taxon>Dikarya</taxon>
        <taxon>Basidiomycota</taxon>
        <taxon>Agaricomycotina</taxon>
        <taxon>Agaricomycetes</taxon>
        <taxon>Agaricomycetidae</taxon>
        <taxon>Agaricales</taxon>
        <taxon>Pleurotineae</taxon>
        <taxon>Pleurotaceae</taxon>
        <taxon>Hohenbuehelia</taxon>
    </lineage>
</organism>
<proteinExistence type="predicted"/>
<reference evidence="2" key="1">
    <citation type="submission" date="2024-06" db="EMBL/GenBank/DDBJ databases">
        <title>Multi-omics analyses provide insights into the biosynthesis of the anticancer antibiotic pleurotin in Hohenbuehelia grisea.</title>
        <authorList>
            <person name="Weaver J.A."/>
            <person name="Alberti F."/>
        </authorList>
    </citation>
    <scope>NUCLEOTIDE SEQUENCE [LARGE SCALE GENOMIC DNA]</scope>
    <source>
        <strain evidence="2">T-177</strain>
    </source>
</reference>
<evidence type="ECO:0000313" key="1">
    <source>
        <dbReference type="EMBL" id="KAL0959774.1"/>
    </source>
</evidence>
<comment type="caution">
    <text evidence="1">The sequence shown here is derived from an EMBL/GenBank/DDBJ whole genome shotgun (WGS) entry which is preliminary data.</text>
</comment>